<dbReference type="Pfam" id="PF06863">
    <property type="entry name" value="DUF1254"/>
    <property type="match status" value="1"/>
</dbReference>
<dbReference type="OrthoDB" id="1346484at2"/>
<gene>
    <name evidence="2" type="ORF">EH31_08355</name>
</gene>
<dbReference type="RefSeq" id="WP_034959574.1">
    <property type="nucleotide sequence ID" value="NZ_JMIW01000003.1"/>
</dbReference>
<dbReference type="eggNOG" id="COG5436">
    <property type="taxonomic scope" value="Bacteria"/>
</dbReference>
<protein>
    <recommendedName>
        <fullName evidence="1">DUF1254 domain-containing protein</fullName>
    </recommendedName>
</protein>
<evidence type="ECO:0000313" key="3">
    <source>
        <dbReference type="Proteomes" id="UP000027647"/>
    </source>
</evidence>
<evidence type="ECO:0000259" key="1">
    <source>
        <dbReference type="Pfam" id="PF06863"/>
    </source>
</evidence>
<dbReference type="SUPFAM" id="SSF160935">
    <property type="entry name" value="VPA0735-like"/>
    <property type="match status" value="1"/>
</dbReference>
<reference evidence="2 3" key="1">
    <citation type="submission" date="2014-04" db="EMBL/GenBank/DDBJ databases">
        <title>A comprehensive comparison of genomes of Erythrobacter spp. strains.</title>
        <authorList>
            <person name="Zheng Q."/>
        </authorList>
    </citation>
    <scope>NUCLEOTIDE SEQUENCE [LARGE SCALE GENOMIC DNA]</scope>
    <source>
        <strain evidence="2 3">DSM 6997</strain>
    </source>
</reference>
<dbReference type="InterPro" id="IPR010679">
    <property type="entry name" value="DUF1254"/>
</dbReference>
<dbReference type="AlphaFoldDB" id="A0A074M9M3"/>
<proteinExistence type="predicted"/>
<dbReference type="Proteomes" id="UP000027647">
    <property type="component" value="Unassembled WGS sequence"/>
</dbReference>
<feature type="domain" description="DUF1254" evidence="1">
    <location>
        <begin position="48"/>
        <end position="154"/>
    </location>
</feature>
<organism evidence="2 3">
    <name type="scientific">Erythrobacter longus</name>
    <dbReference type="NCBI Taxonomy" id="1044"/>
    <lineage>
        <taxon>Bacteria</taxon>
        <taxon>Pseudomonadati</taxon>
        <taxon>Pseudomonadota</taxon>
        <taxon>Alphaproteobacteria</taxon>
        <taxon>Sphingomonadales</taxon>
        <taxon>Erythrobacteraceae</taxon>
        <taxon>Erythrobacter/Porphyrobacter group</taxon>
        <taxon>Erythrobacter</taxon>
    </lineage>
</organism>
<name>A0A074M9M3_ERYLO</name>
<evidence type="ECO:0000313" key="2">
    <source>
        <dbReference type="EMBL" id="KEO90094.1"/>
    </source>
</evidence>
<dbReference type="EMBL" id="JMIW01000003">
    <property type="protein sequence ID" value="KEO90094.1"/>
    <property type="molecule type" value="Genomic_DNA"/>
</dbReference>
<accession>A0A074M9M3</accession>
<comment type="caution">
    <text evidence="2">The sequence shown here is derived from an EMBL/GenBank/DDBJ whole genome shotgun (WGS) entry which is preliminary data.</text>
</comment>
<keyword evidence="3" id="KW-1185">Reference proteome</keyword>
<sequence length="173" mass="18777">MRGWIGPTALAAVTGIAAHFATLALAPNVIMDQALFMLAKRNIALHSFTNPERITPQTQVVVCSSPDLFYALCRYDLTQPGSAVRVTMGDWPGYQSLSFFDASTNNFATVRGQGVARTKTLLPPDMAGSKKEGEIVSPSERGVVLIRRLAPTQELFDQALEAAKNDRCEIGYS</sequence>
<dbReference type="STRING" id="1044.EH31_08355"/>